<organism evidence="1 2">
    <name type="scientific">Racocetra persica</name>
    <dbReference type="NCBI Taxonomy" id="160502"/>
    <lineage>
        <taxon>Eukaryota</taxon>
        <taxon>Fungi</taxon>
        <taxon>Fungi incertae sedis</taxon>
        <taxon>Mucoromycota</taxon>
        <taxon>Glomeromycotina</taxon>
        <taxon>Glomeromycetes</taxon>
        <taxon>Diversisporales</taxon>
        <taxon>Gigasporaceae</taxon>
        <taxon>Racocetra</taxon>
    </lineage>
</organism>
<dbReference type="EMBL" id="CAJVQC010096568">
    <property type="protein sequence ID" value="CAG8829050.1"/>
    <property type="molecule type" value="Genomic_DNA"/>
</dbReference>
<comment type="caution">
    <text evidence="1">The sequence shown here is derived from an EMBL/GenBank/DDBJ whole genome shotgun (WGS) entry which is preliminary data.</text>
</comment>
<sequence length="46" mass="5584">MWFFVKNYGSGPKDLKDLIPYNKRFVEMFIARFPMNRERILAKLDS</sequence>
<dbReference type="Proteomes" id="UP000789920">
    <property type="component" value="Unassembled WGS sequence"/>
</dbReference>
<reference evidence="1" key="1">
    <citation type="submission" date="2021-06" db="EMBL/GenBank/DDBJ databases">
        <authorList>
            <person name="Kallberg Y."/>
            <person name="Tangrot J."/>
            <person name="Rosling A."/>
        </authorList>
    </citation>
    <scope>NUCLEOTIDE SEQUENCE</scope>
    <source>
        <strain evidence="1">MA461A</strain>
    </source>
</reference>
<feature type="non-terminal residue" evidence="1">
    <location>
        <position position="46"/>
    </location>
</feature>
<name>A0ACA9S9U1_9GLOM</name>
<evidence type="ECO:0000313" key="1">
    <source>
        <dbReference type="EMBL" id="CAG8829050.1"/>
    </source>
</evidence>
<gene>
    <name evidence="1" type="ORF">RPERSI_LOCUS27397</name>
</gene>
<keyword evidence="2" id="KW-1185">Reference proteome</keyword>
<accession>A0ACA9S9U1</accession>
<proteinExistence type="predicted"/>
<protein>
    <submittedName>
        <fullName evidence="1">15135_t:CDS:1</fullName>
    </submittedName>
</protein>
<evidence type="ECO:0000313" key="2">
    <source>
        <dbReference type="Proteomes" id="UP000789920"/>
    </source>
</evidence>